<dbReference type="InterPro" id="IPR006076">
    <property type="entry name" value="FAD-dep_OxRdtase"/>
</dbReference>
<sequence>MEIIRGPGLWWDGLAETQRRPRPAPANDTTADVVIVGAGFTGLWTAYYLRLLAPERSVIVVERRLAGYGASGRNCGWCSGFLPNGLDGLAREHGRQAAMAMQRAAIETVSEVERVVAAERIDCGIRRGGSRLLARNRAQANRLARTMARLRSFGFGPEDYRLLDKEETSRHLAVSQVVGSAYTPHCAVLNPAKLVRGLAAVVERHGAVIHEQTPVLSIDRGRVRTEHGVLEGDMVVLATEGYTAGLPGLRRELAPVHSHMIATDPLPESFWRQVGWADRATVADQRHHFAYMQRTEDDRIAIGGRGITYPFGSRVSSAGDRSEAIWARLRHALAEMFPQLGKAGISHRWGGPIAFTRTMEPSAGIDRARRLAWAGGYGGDGVALSNLAGRTLAHLIIGIDTGETRLPWAGVGRRWEPEPLRWLGVRAASALAHLADFYADRLAR</sequence>
<dbReference type="Gene3D" id="3.50.50.60">
    <property type="entry name" value="FAD/NAD(P)-binding domain"/>
    <property type="match status" value="1"/>
</dbReference>
<comment type="caution">
    <text evidence="2">The sequence shown here is derived from an EMBL/GenBank/DDBJ whole genome shotgun (WGS) entry which is preliminary data.</text>
</comment>
<evidence type="ECO:0000313" key="2">
    <source>
        <dbReference type="EMBL" id="MBB5131396.1"/>
    </source>
</evidence>
<dbReference type="PANTHER" id="PTHR13847:SF285">
    <property type="entry name" value="FAD DEPENDENT OXIDOREDUCTASE DOMAIN-CONTAINING PROTEIN"/>
    <property type="match status" value="1"/>
</dbReference>
<name>A0A840NYX1_9ACTN</name>
<dbReference type="GO" id="GO:0005737">
    <property type="term" value="C:cytoplasm"/>
    <property type="evidence" value="ECO:0007669"/>
    <property type="project" value="TreeGrafter"/>
</dbReference>
<dbReference type="EMBL" id="JACHGN010000002">
    <property type="protein sequence ID" value="MBB5131396.1"/>
    <property type="molecule type" value="Genomic_DNA"/>
</dbReference>
<organism evidence="2 3">
    <name type="scientific">Thermocatellispora tengchongensis</name>
    <dbReference type="NCBI Taxonomy" id="1073253"/>
    <lineage>
        <taxon>Bacteria</taxon>
        <taxon>Bacillati</taxon>
        <taxon>Actinomycetota</taxon>
        <taxon>Actinomycetes</taxon>
        <taxon>Streptosporangiales</taxon>
        <taxon>Streptosporangiaceae</taxon>
        <taxon>Thermocatellispora</taxon>
    </lineage>
</organism>
<dbReference type="Gene3D" id="3.30.9.10">
    <property type="entry name" value="D-Amino Acid Oxidase, subunit A, domain 2"/>
    <property type="match status" value="1"/>
</dbReference>
<evidence type="ECO:0000313" key="3">
    <source>
        <dbReference type="Proteomes" id="UP000578449"/>
    </source>
</evidence>
<protein>
    <submittedName>
        <fullName evidence="2">Glycine/D-amino acid oxidase-like deaminating enzyme</fullName>
    </submittedName>
</protein>
<dbReference type="AlphaFoldDB" id="A0A840NYX1"/>
<evidence type="ECO:0000259" key="1">
    <source>
        <dbReference type="Pfam" id="PF01266"/>
    </source>
</evidence>
<feature type="domain" description="FAD dependent oxidoreductase" evidence="1">
    <location>
        <begin position="32"/>
        <end position="395"/>
    </location>
</feature>
<proteinExistence type="predicted"/>
<accession>A0A840NYX1</accession>
<dbReference type="Pfam" id="PF01266">
    <property type="entry name" value="DAO"/>
    <property type="match status" value="1"/>
</dbReference>
<dbReference type="InterPro" id="IPR036188">
    <property type="entry name" value="FAD/NAD-bd_sf"/>
</dbReference>
<reference evidence="2 3" key="1">
    <citation type="submission" date="2020-08" db="EMBL/GenBank/DDBJ databases">
        <title>Genomic Encyclopedia of Type Strains, Phase IV (KMG-IV): sequencing the most valuable type-strain genomes for metagenomic binning, comparative biology and taxonomic classification.</title>
        <authorList>
            <person name="Goeker M."/>
        </authorList>
    </citation>
    <scope>NUCLEOTIDE SEQUENCE [LARGE SCALE GENOMIC DNA]</scope>
    <source>
        <strain evidence="2 3">DSM 45615</strain>
    </source>
</reference>
<dbReference type="RefSeq" id="WP_185048232.1">
    <property type="nucleotide sequence ID" value="NZ_BAABIX010000076.1"/>
</dbReference>
<dbReference type="Proteomes" id="UP000578449">
    <property type="component" value="Unassembled WGS sequence"/>
</dbReference>
<keyword evidence="3" id="KW-1185">Reference proteome</keyword>
<gene>
    <name evidence="2" type="ORF">HNP84_001102</name>
</gene>
<dbReference type="PANTHER" id="PTHR13847">
    <property type="entry name" value="SARCOSINE DEHYDROGENASE-RELATED"/>
    <property type="match status" value="1"/>
</dbReference>
<dbReference type="SUPFAM" id="SSF51905">
    <property type="entry name" value="FAD/NAD(P)-binding domain"/>
    <property type="match status" value="1"/>
</dbReference>